<feature type="compositionally biased region" description="Gly residues" evidence="1">
    <location>
        <begin position="448"/>
        <end position="461"/>
    </location>
</feature>
<dbReference type="PROSITE" id="PS50035">
    <property type="entry name" value="PLD"/>
    <property type="match status" value="2"/>
</dbReference>
<dbReference type="EMBL" id="JADDIV010000002">
    <property type="protein sequence ID" value="MBE7366952.1"/>
    <property type="molecule type" value="Genomic_DNA"/>
</dbReference>
<protein>
    <submittedName>
        <fullName evidence="3">Phospholipase D family protein</fullName>
    </submittedName>
</protein>
<dbReference type="Pfam" id="PF13091">
    <property type="entry name" value="PLDc_2"/>
    <property type="match status" value="3"/>
</dbReference>
<dbReference type="SMART" id="SM00155">
    <property type="entry name" value="PLDc"/>
    <property type="match status" value="2"/>
</dbReference>
<dbReference type="CDD" id="cd09113">
    <property type="entry name" value="PLDc_ymdC_like_2"/>
    <property type="match status" value="1"/>
</dbReference>
<accession>A0ABR9S0X8</accession>
<organism evidence="3 4">
    <name type="scientific">Ramlibacter pallidus</name>
    <dbReference type="NCBI Taxonomy" id="2780087"/>
    <lineage>
        <taxon>Bacteria</taxon>
        <taxon>Pseudomonadati</taxon>
        <taxon>Pseudomonadota</taxon>
        <taxon>Betaproteobacteria</taxon>
        <taxon>Burkholderiales</taxon>
        <taxon>Comamonadaceae</taxon>
        <taxon>Ramlibacter</taxon>
    </lineage>
</organism>
<evidence type="ECO:0000313" key="4">
    <source>
        <dbReference type="Proteomes" id="UP000806285"/>
    </source>
</evidence>
<evidence type="ECO:0000313" key="3">
    <source>
        <dbReference type="EMBL" id="MBE7366952.1"/>
    </source>
</evidence>
<dbReference type="PANTHER" id="PTHR21248:SF12">
    <property type="entry name" value="CARDIOLIPIN SYNTHASE C"/>
    <property type="match status" value="1"/>
</dbReference>
<comment type="caution">
    <text evidence="3">The sequence shown here is derived from an EMBL/GenBank/DDBJ whole genome shotgun (WGS) entry which is preliminary data.</text>
</comment>
<dbReference type="SUPFAM" id="SSF56024">
    <property type="entry name" value="Phospholipase D/nuclease"/>
    <property type="match status" value="2"/>
</dbReference>
<feature type="region of interest" description="Disordered" evidence="1">
    <location>
        <begin position="431"/>
        <end position="465"/>
    </location>
</feature>
<evidence type="ECO:0000259" key="2">
    <source>
        <dbReference type="PROSITE" id="PS50035"/>
    </source>
</evidence>
<proteinExistence type="predicted"/>
<feature type="domain" description="PLD phosphodiesterase" evidence="2">
    <location>
        <begin position="467"/>
        <end position="494"/>
    </location>
</feature>
<sequence length="575" mass="62229">MQPCLATALPRSLSPWTSAARWLLVAWMLACAGGCASLPANENRTPSTAFAQPDQTPLGQLVEQRRAQAGTRSDSAFALLDSVEIALTSRIALVDGARRSLDLQYYAIHADASTEVLLGKIREAARRGVRVRILLDDFNSVGEDAQVLRLAFEPNIEVRLFNPLPGPRNSVLARVMTSLHDVNRMQKRMHNKLFIADNAWGITGGRNLGDRYFGSGEKQNFVDLDVLAAGRIVRDMSRSFDRFWNDKLAYPVQTLLDREELDALSKPKPPAQAPGAAVPLPAAQARPVLPISVSPTVLPSVTTGEAQQAERPAMDLRAVKLYWAPSTLLVDEPGKVGPGDDEVDAGETVIDGLMNLMLQAQREVLIISPYFVPGPRMMAVYEQLRQRGVRVRVLTNSLASNDAPAAHAGYARYRQRLLDLGIEMHEMRSDPETAAELLGSSGGRSRSSGGGLLGSGPGGSKGDLAGSRASLHSKAVIIDQRLSVIGSMNLDLRSQIQNSEVALLIRSAPLALEATRQIEATLSSAAYRLEQKDGKLFWRAPRGAGFGDEDGEPGASTKLKLLVRVIGPFAPDEML</sequence>
<dbReference type="Gene3D" id="3.30.870.10">
    <property type="entry name" value="Endonuclease Chain A"/>
    <property type="match status" value="2"/>
</dbReference>
<dbReference type="PANTHER" id="PTHR21248">
    <property type="entry name" value="CARDIOLIPIN SYNTHASE"/>
    <property type="match status" value="1"/>
</dbReference>
<evidence type="ECO:0000256" key="1">
    <source>
        <dbReference type="SAM" id="MobiDB-lite"/>
    </source>
</evidence>
<keyword evidence="4" id="KW-1185">Reference proteome</keyword>
<feature type="compositionally biased region" description="Low complexity" evidence="1">
    <location>
        <begin position="437"/>
        <end position="447"/>
    </location>
</feature>
<dbReference type="Proteomes" id="UP000806285">
    <property type="component" value="Unassembled WGS sequence"/>
</dbReference>
<dbReference type="InterPro" id="IPR025202">
    <property type="entry name" value="PLD-like_dom"/>
</dbReference>
<reference evidence="3 4" key="1">
    <citation type="submission" date="2020-10" db="EMBL/GenBank/DDBJ databases">
        <title>Ramlibacter sp. HM2 16S ribosomal RNA gene Genome sequencing and assembly.</title>
        <authorList>
            <person name="Kang M."/>
        </authorList>
    </citation>
    <scope>NUCLEOTIDE SEQUENCE [LARGE SCALE GENOMIC DNA]</scope>
    <source>
        <strain evidence="3 4">HM2</strain>
    </source>
</reference>
<feature type="domain" description="PLD phosphodiesterase" evidence="2">
    <location>
        <begin position="185"/>
        <end position="212"/>
    </location>
</feature>
<dbReference type="InterPro" id="IPR001736">
    <property type="entry name" value="PLipase_D/transphosphatidylase"/>
</dbReference>
<name>A0ABR9S0X8_9BURK</name>
<dbReference type="RefSeq" id="WP_193675596.1">
    <property type="nucleotide sequence ID" value="NZ_JADDIV010000002.1"/>
</dbReference>
<dbReference type="CDD" id="cd09111">
    <property type="entry name" value="PLDc_ymdC_like_1"/>
    <property type="match status" value="1"/>
</dbReference>
<gene>
    <name evidence="3" type="ORF">IM787_05225</name>
</gene>